<accession>A0A6J8CP97</accession>
<feature type="compositionally biased region" description="Polar residues" evidence="1">
    <location>
        <begin position="546"/>
        <end position="556"/>
    </location>
</feature>
<feature type="region of interest" description="Disordered" evidence="1">
    <location>
        <begin position="985"/>
        <end position="1006"/>
    </location>
</feature>
<organism evidence="2 3">
    <name type="scientific">Mytilus coruscus</name>
    <name type="common">Sea mussel</name>
    <dbReference type="NCBI Taxonomy" id="42192"/>
    <lineage>
        <taxon>Eukaryota</taxon>
        <taxon>Metazoa</taxon>
        <taxon>Spiralia</taxon>
        <taxon>Lophotrochozoa</taxon>
        <taxon>Mollusca</taxon>
        <taxon>Bivalvia</taxon>
        <taxon>Autobranchia</taxon>
        <taxon>Pteriomorphia</taxon>
        <taxon>Mytilida</taxon>
        <taxon>Mytiloidea</taxon>
        <taxon>Mytilidae</taxon>
        <taxon>Mytilinae</taxon>
        <taxon>Mytilus</taxon>
    </lineage>
</organism>
<protein>
    <submittedName>
        <fullName evidence="2">Uncharacterized protein</fullName>
    </submittedName>
</protein>
<feature type="compositionally biased region" description="Basic and acidic residues" evidence="1">
    <location>
        <begin position="533"/>
        <end position="545"/>
    </location>
</feature>
<reference evidence="2 3" key="1">
    <citation type="submission" date="2020-06" db="EMBL/GenBank/DDBJ databases">
        <authorList>
            <person name="Li R."/>
            <person name="Bekaert M."/>
        </authorList>
    </citation>
    <scope>NUCLEOTIDE SEQUENCE [LARGE SCALE GENOMIC DNA]</scope>
    <source>
        <strain evidence="3">wild</strain>
    </source>
</reference>
<dbReference type="AlphaFoldDB" id="A0A6J8CP97"/>
<evidence type="ECO:0000313" key="2">
    <source>
        <dbReference type="EMBL" id="CAC5396710.1"/>
    </source>
</evidence>
<dbReference type="EMBL" id="CACVKT020005631">
    <property type="protein sequence ID" value="CAC5396710.1"/>
    <property type="molecule type" value="Genomic_DNA"/>
</dbReference>
<sequence>MALNDAEINDTSPPSPDIDISRHLDTRTQFSRDLFNPDHSTNTRVNNSSDRYSGDNDTEEEFHLRYKGTKDIDKIERLYRRPKSAEPISHKDKMYRKIKNLKHSNIHNDRIDQFYKRPSSAKHIRNADCSNIIIADIKSPNVDGLESLKLANKTSLSYTDTSKHINVRPMITTENLETNDDSLIDCKNYPENFEENPSQQLQSDNQYDDTHCSNISTEIKSLKTDEFDNSKYAHEKWLSNTDTSKQRFVRSEVRTENEETIDDSLINTKNDPEILEENDLQKSLSDDRYDSTCCSNINTEIRSPNTDDFENIKHDNETSFSNTDTPQQIYVRSAVTAKHLENIDDSAINTKSDPEKLEENDLQKSLSDNQYDNTHCSNINITDIKSPKTDDSENLKHADETSFSNTDTPQQIYVRSVDTAKKLNTKGGHLVSSENLPEKIVENSPQQLPSHIQYDSTHCSNIKKTDSWSSKTDSFENLNREASILTADISKTIYVQSVDTSQNLETCDGSLVNSKSNTEIIEESSTQHLQSDNQHDSTQPDKTEHQTSQNQVNPSAYCNDHLCDENMDGNNLQSTENNINLEYNNMSQSSSQHDLRYVPFDSEQDEKNFRERVYVHNVGSHEQTHTSPRGFTSNEKLKDEKEEPSIKGKFHTKSTGTFWQLSDKTSYSSNLDSLDRQHQDSKSENQIETLDSELNEQTMNATKPKQERKGRSRLRNIIIRKRNCVSPSPAKHDELSRRSRSCPAFYKTFNANNSDCSSSVCCINSVHPIEESKHSPHFDSLNELNKQNSTLLNYPDCLTSVCCKASIHPVQENRRSLRKFDSLDKLNSQSSFCDNSNCKSFICCKNSVYPIREIGSIPQYDTHDHLESDSSCWDNSICTSSVCCKNSVVPIFMEARVNQIDNKSDECSSLDDKIKSTSTLQTSETEEANGNNLPNVPDTTNGFSQTDNNQTCSRNFAMTDKQGINNSHSSKETCKEKSIYTITDSTEKEDKSDKNRIDSYDDKSTELKPNAEIAHYSNDYTMESAQKQENFPGKNLCTYKAIGSDKFETKDFNFLYSPGTQNTENDHGIIQLAKEPQTILFSSASSDISIQDRNSNSKNLNCRNSILSQEQNISSVALDFTNQKKIEKDKETRTKIKIEDNKSLNLQTTVENPDIVDRHYKRTSNTIDFETISEVGHSEDLDSKEVIKLGKKCRSISSANQERRRLGTPLTLILYVKKKCQSKIRKIM</sequence>
<dbReference type="OrthoDB" id="6133114at2759"/>
<feature type="region of interest" description="Disordered" evidence="1">
    <location>
        <begin position="1"/>
        <end position="58"/>
    </location>
</feature>
<proteinExistence type="predicted"/>
<feature type="region of interest" description="Disordered" evidence="1">
    <location>
        <begin position="365"/>
        <end position="409"/>
    </location>
</feature>
<keyword evidence="3" id="KW-1185">Reference proteome</keyword>
<dbReference type="Proteomes" id="UP000507470">
    <property type="component" value="Unassembled WGS sequence"/>
</dbReference>
<feature type="compositionally biased region" description="Basic and acidic residues" evidence="1">
    <location>
        <begin position="385"/>
        <end position="400"/>
    </location>
</feature>
<feature type="compositionally biased region" description="Polar residues" evidence="1">
    <location>
        <begin position="928"/>
        <end position="951"/>
    </location>
</feature>
<gene>
    <name evidence="2" type="ORF">MCOR_31232</name>
</gene>
<name>A0A6J8CP97_MYTCO</name>
<feature type="compositionally biased region" description="Polar residues" evidence="1">
    <location>
        <begin position="365"/>
        <end position="383"/>
    </location>
</feature>
<feature type="compositionally biased region" description="Polar residues" evidence="1">
    <location>
        <begin position="521"/>
        <end position="532"/>
    </location>
</feature>
<evidence type="ECO:0000313" key="3">
    <source>
        <dbReference type="Proteomes" id="UP000507470"/>
    </source>
</evidence>
<feature type="compositionally biased region" description="Polar residues" evidence="1">
    <location>
        <begin position="38"/>
        <end position="51"/>
    </location>
</feature>
<evidence type="ECO:0000256" key="1">
    <source>
        <dbReference type="SAM" id="MobiDB-lite"/>
    </source>
</evidence>
<feature type="region of interest" description="Disordered" evidence="1">
    <location>
        <begin position="521"/>
        <end position="558"/>
    </location>
</feature>
<feature type="region of interest" description="Disordered" evidence="1">
    <location>
        <begin position="617"/>
        <end position="651"/>
    </location>
</feature>
<feature type="compositionally biased region" description="Basic and acidic residues" evidence="1">
    <location>
        <begin position="635"/>
        <end position="646"/>
    </location>
</feature>
<feature type="region of interest" description="Disordered" evidence="1">
    <location>
        <begin position="918"/>
        <end position="951"/>
    </location>
</feature>
<feature type="compositionally biased region" description="Polar residues" evidence="1">
    <location>
        <begin position="625"/>
        <end position="634"/>
    </location>
</feature>